<evidence type="ECO:0000313" key="4">
    <source>
        <dbReference type="Proteomes" id="UP000524237"/>
    </source>
</evidence>
<protein>
    <submittedName>
        <fullName evidence="3">Uncharacterized protein</fullName>
    </submittedName>
</protein>
<accession>A0A7W3JVR6</accession>
<keyword evidence="2" id="KW-0812">Transmembrane</keyword>
<feature type="region of interest" description="Disordered" evidence="1">
    <location>
        <begin position="1"/>
        <end position="24"/>
    </location>
</feature>
<evidence type="ECO:0000313" key="3">
    <source>
        <dbReference type="EMBL" id="MBA8830032.1"/>
    </source>
</evidence>
<keyword evidence="4" id="KW-1185">Reference proteome</keyword>
<name>A0A7W3JVR6_9MICO</name>
<dbReference type="AlphaFoldDB" id="A0A7W3JVR6"/>
<evidence type="ECO:0000256" key="1">
    <source>
        <dbReference type="SAM" id="MobiDB-lite"/>
    </source>
</evidence>
<evidence type="ECO:0000256" key="2">
    <source>
        <dbReference type="SAM" id="Phobius"/>
    </source>
</evidence>
<comment type="caution">
    <text evidence="3">The sequence shown here is derived from an EMBL/GenBank/DDBJ whole genome shotgun (WGS) entry which is preliminary data.</text>
</comment>
<organism evidence="3 4">
    <name type="scientific">Alpinimonas psychrophila</name>
    <dbReference type="NCBI Taxonomy" id="748908"/>
    <lineage>
        <taxon>Bacteria</taxon>
        <taxon>Bacillati</taxon>
        <taxon>Actinomycetota</taxon>
        <taxon>Actinomycetes</taxon>
        <taxon>Micrococcales</taxon>
        <taxon>Microbacteriaceae</taxon>
        <taxon>Alpinimonas</taxon>
    </lineage>
</organism>
<dbReference type="Proteomes" id="UP000524237">
    <property type="component" value="Unassembled WGS sequence"/>
</dbReference>
<dbReference type="RefSeq" id="WP_182485439.1">
    <property type="nucleotide sequence ID" value="NZ_JACGWU010000010.1"/>
</dbReference>
<keyword evidence="2" id="KW-0472">Membrane</keyword>
<dbReference type="EMBL" id="JACGWU010000010">
    <property type="protein sequence ID" value="MBA8830032.1"/>
    <property type="molecule type" value="Genomic_DNA"/>
</dbReference>
<gene>
    <name evidence="3" type="ORF">FB555_002159</name>
</gene>
<feature type="transmembrane region" description="Helical" evidence="2">
    <location>
        <begin position="29"/>
        <end position="55"/>
    </location>
</feature>
<feature type="transmembrane region" description="Helical" evidence="2">
    <location>
        <begin position="101"/>
        <end position="123"/>
    </location>
</feature>
<keyword evidence="2" id="KW-1133">Transmembrane helix</keyword>
<reference evidence="3 4" key="1">
    <citation type="submission" date="2020-07" db="EMBL/GenBank/DDBJ databases">
        <title>Sequencing the genomes of 1000 actinobacteria strains.</title>
        <authorList>
            <person name="Klenk H.-P."/>
        </authorList>
    </citation>
    <scope>NUCLEOTIDE SEQUENCE [LARGE SCALE GENOMIC DNA]</scope>
    <source>
        <strain evidence="3 4">DSM 23737</strain>
    </source>
</reference>
<feature type="transmembrane region" description="Helical" evidence="2">
    <location>
        <begin position="67"/>
        <end position="95"/>
    </location>
</feature>
<proteinExistence type="predicted"/>
<sequence>MTLNEDPPMAEPLVPAPGSKTSRSTGDTVASIVLVLIAVVTNLGISFAGFMLVMMSDSCNASCNVDVLSGGVIFASVAPSVVTIIGIVITIVLVVRAKLAFWVPIATVGAQVIALAIGALMVFGSIGSL</sequence>